<dbReference type="PANTHER" id="PTHR43157:SF31">
    <property type="entry name" value="PHOSPHATIDYLINOSITOL-GLYCAN BIOSYNTHESIS CLASS F PROTEIN"/>
    <property type="match status" value="1"/>
</dbReference>
<evidence type="ECO:0000313" key="4">
    <source>
        <dbReference type="Proteomes" id="UP000007879"/>
    </source>
</evidence>
<name>A0A1X7VXB5_AMPQE</name>
<dbReference type="InterPro" id="IPR036291">
    <property type="entry name" value="NAD(P)-bd_dom_sf"/>
</dbReference>
<dbReference type="STRING" id="400682.A0A1X7VXB5"/>
<gene>
    <name evidence="3" type="primary">100631596</name>
</gene>
<dbReference type="PANTHER" id="PTHR43157">
    <property type="entry name" value="PHOSPHATIDYLINOSITOL-GLYCAN BIOSYNTHESIS CLASS F PROTEIN-RELATED"/>
    <property type="match status" value="1"/>
</dbReference>
<dbReference type="EnsemblMetazoa" id="XM_019993464.1">
    <property type="protein sequence ID" value="XP_019849023.1"/>
    <property type="gene ID" value="LOC100631596"/>
</dbReference>
<dbReference type="InterPro" id="IPR002347">
    <property type="entry name" value="SDR_fam"/>
</dbReference>
<evidence type="ECO:0000256" key="2">
    <source>
        <dbReference type="SAM" id="MobiDB-lite"/>
    </source>
</evidence>
<accession>A0A1X7VXB5</accession>
<keyword evidence="1" id="KW-0560">Oxidoreductase</keyword>
<sequence length="445" mass="48345">MGGNLSFPEADLKDKVAIVTGGNAGIGYETAKGIARLGARTIIACRSEEKATAAIERMKAEIIDTGSDQHNIEFMKLDLSSFNSTKEFVVSFKEKQLPLHILINNAGTIGSSNMSKTDDGFESMFQINHLSHFLLTLELLPVVLDTAQSCKDCRIVIVSSTAHKSGVFDTQNMNGEVSFSRLKFYSNSKLYNIMHAFALQRRLKGSDITVSVLHPGFVNSELFEKGFSGSSGGSTAWSFGKYLLRPMMRDTVKGAATTINCAVNPELNTKECHYYDSCKIADSIPLSTNTDLQEQLWDISVTNVKAWLSPEIVEKYCSTQQTGLEEATSETQTTRVNTEEGSATAKDESAATKEESATAKDESATKEESATAKDESATKEESATTKDESATKEEPATAKDESATKEESATTRDESASKEESATKDESITKDESATAKDESTTQDD</sequence>
<dbReference type="EnsemblMetazoa" id="Aqu2.1.44053_001">
    <property type="protein sequence ID" value="Aqu2.1.44053_001"/>
    <property type="gene ID" value="Aqu2.1.44053"/>
</dbReference>
<feature type="compositionally biased region" description="Polar residues" evidence="2">
    <location>
        <begin position="323"/>
        <end position="341"/>
    </location>
</feature>
<dbReference type="InParanoid" id="A0A1X7VXB5"/>
<organism evidence="3">
    <name type="scientific">Amphimedon queenslandica</name>
    <name type="common">Sponge</name>
    <dbReference type="NCBI Taxonomy" id="400682"/>
    <lineage>
        <taxon>Eukaryota</taxon>
        <taxon>Metazoa</taxon>
        <taxon>Porifera</taxon>
        <taxon>Demospongiae</taxon>
        <taxon>Heteroscleromorpha</taxon>
        <taxon>Haplosclerida</taxon>
        <taxon>Niphatidae</taxon>
        <taxon>Amphimedon</taxon>
    </lineage>
</organism>
<feature type="compositionally biased region" description="Basic and acidic residues" evidence="2">
    <location>
        <begin position="345"/>
        <end position="445"/>
    </location>
</feature>
<dbReference type="KEGG" id="aqu:100631596"/>
<dbReference type="SUPFAM" id="SSF51735">
    <property type="entry name" value="NAD(P)-binding Rossmann-fold domains"/>
    <property type="match status" value="1"/>
</dbReference>
<dbReference type="PRINTS" id="PR00081">
    <property type="entry name" value="GDHRDH"/>
</dbReference>
<dbReference type="OrthoDB" id="191139at2759"/>
<evidence type="ECO:0000256" key="1">
    <source>
        <dbReference type="ARBA" id="ARBA00023002"/>
    </source>
</evidence>
<dbReference type="CDD" id="cd05327">
    <property type="entry name" value="retinol-DH_like_SDR_c_like"/>
    <property type="match status" value="1"/>
</dbReference>
<proteinExistence type="predicted"/>
<dbReference type="Proteomes" id="UP000007879">
    <property type="component" value="Unassembled WGS sequence"/>
</dbReference>
<protein>
    <submittedName>
        <fullName evidence="3">Uncharacterized protein</fullName>
    </submittedName>
</protein>
<feature type="region of interest" description="Disordered" evidence="2">
    <location>
        <begin position="323"/>
        <end position="445"/>
    </location>
</feature>
<reference evidence="4" key="1">
    <citation type="journal article" date="2010" name="Nature">
        <title>The Amphimedon queenslandica genome and the evolution of animal complexity.</title>
        <authorList>
            <person name="Srivastava M."/>
            <person name="Simakov O."/>
            <person name="Chapman J."/>
            <person name="Fahey B."/>
            <person name="Gauthier M.E."/>
            <person name="Mitros T."/>
            <person name="Richards G.S."/>
            <person name="Conaco C."/>
            <person name="Dacre M."/>
            <person name="Hellsten U."/>
            <person name="Larroux C."/>
            <person name="Putnam N.H."/>
            <person name="Stanke M."/>
            <person name="Adamska M."/>
            <person name="Darling A."/>
            <person name="Degnan S.M."/>
            <person name="Oakley T.H."/>
            <person name="Plachetzki D.C."/>
            <person name="Zhai Y."/>
            <person name="Adamski M."/>
            <person name="Calcino A."/>
            <person name="Cummins S.F."/>
            <person name="Goodstein D.M."/>
            <person name="Harris C."/>
            <person name="Jackson D.J."/>
            <person name="Leys S.P."/>
            <person name="Shu S."/>
            <person name="Woodcroft B.J."/>
            <person name="Vervoort M."/>
            <person name="Kosik K.S."/>
            <person name="Manning G."/>
            <person name="Degnan B.M."/>
            <person name="Rokhsar D.S."/>
        </authorList>
    </citation>
    <scope>NUCLEOTIDE SEQUENCE [LARGE SCALE GENOMIC DNA]</scope>
</reference>
<evidence type="ECO:0000313" key="3">
    <source>
        <dbReference type="EnsemblMetazoa" id="Aqu2.1.44053_001"/>
    </source>
</evidence>
<dbReference type="eggNOG" id="KOG1208">
    <property type="taxonomic scope" value="Eukaryota"/>
</dbReference>
<dbReference type="Gene3D" id="3.40.50.720">
    <property type="entry name" value="NAD(P)-binding Rossmann-like Domain"/>
    <property type="match status" value="1"/>
</dbReference>
<reference evidence="3" key="2">
    <citation type="submission" date="2017-05" db="UniProtKB">
        <authorList>
            <consortium name="EnsemblMetazoa"/>
        </authorList>
    </citation>
    <scope>IDENTIFICATION</scope>
</reference>
<dbReference type="AlphaFoldDB" id="A0A1X7VXB5"/>
<dbReference type="Pfam" id="PF00106">
    <property type="entry name" value="adh_short"/>
    <property type="match status" value="1"/>
</dbReference>
<dbReference type="OMA" id="NIMHAFA"/>
<keyword evidence="4" id="KW-1185">Reference proteome</keyword>
<dbReference type="GO" id="GO:0016491">
    <property type="term" value="F:oxidoreductase activity"/>
    <property type="evidence" value="ECO:0007669"/>
    <property type="project" value="UniProtKB-KW"/>
</dbReference>